<accession>B0MKF8</accession>
<comment type="caution">
    <text evidence="1">The sequence shown here is derived from an EMBL/GenBank/DDBJ whole genome shotgun (WGS) entry which is preliminary data.</text>
</comment>
<sequence>MNGSLFIFAILLFVKLTFKVFPFSAEFFQIGINKSVAGFLHSRNAFMVMNFS</sequence>
<evidence type="ECO:0000313" key="1">
    <source>
        <dbReference type="EMBL" id="EDS01810.1"/>
    </source>
</evidence>
<keyword evidence="2" id="KW-1185">Reference proteome</keyword>
<evidence type="ECO:0000313" key="2">
    <source>
        <dbReference type="Proteomes" id="UP000005326"/>
    </source>
</evidence>
<dbReference type="AlphaFoldDB" id="B0MKF8"/>
<reference evidence="1" key="1">
    <citation type="submission" date="2007-10" db="EMBL/GenBank/DDBJ databases">
        <authorList>
            <person name="Fulton L."/>
            <person name="Clifton S."/>
            <person name="Fulton B."/>
            <person name="Xu J."/>
            <person name="Minx P."/>
            <person name="Pepin K.H."/>
            <person name="Johnson M."/>
            <person name="Thiruvilangam P."/>
            <person name="Bhonagiri V."/>
            <person name="Nash W.E."/>
            <person name="Mardis E.R."/>
            <person name="Wilson R.K."/>
        </authorList>
    </citation>
    <scope>NUCLEOTIDE SEQUENCE [LARGE SCALE GENOMIC DNA]</scope>
    <source>
        <strain evidence="1">DSM 15702</strain>
    </source>
</reference>
<reference evidence="1" key="2">
    <citation type="submission" date="2014-06" db="EMBL/GenBank/DDBJ databases">
        <title>Draft genome sequence of Eubacterium siraeum (DSM 15702).</title>
        <authorList>
            <person name="Sudarsanam P."/>
            <person name="Ley R."/>
            <person name="Guruge J."/>
            <person name="Turnbaugh P.J."/>
            <person name="Mahowald M."/>
            <person name="Liep D."/>
            <person name="Gordon J."/>
        </authorList>
    </citation>
    <scope>NUCLEOTIDE SEQUENCE</scope>
    <source>
        <strain evidence="1">DSM 15702</strain>
    </source>
</reference>
<organism evidence="1 2">
    <name type="scientific">[Eubacterium] siraeum DSM 15702</name>
    <dbReference type="NCBI Taxonomy" id="428128"/>
    <lineage>
        <taxon>Bacteria</taxon>
        <taxon>Bacillati</taxon>
        <taxon>Bacillota</taxon>
        <taxon>Clostridia</taxon>
        <taxon>Eubacteriales</taxon>
        <taxon>Oscillospiraceae</taxon>
        <taxon>Oscillospiraceae incertae sedis</taxon>
    </lineage>
</organism>
<proteinExistence type="predicted"/>
<gene>
    <name evidence="1" type="ORF">EUBSIR_00292</name>
</gene>
<dbReference type="Proteomes" id="UP000005326">
    <property type="component" value="Unassembled WGS sequence"/>
</dbReference>
<name>B0MKF8_9FIRM</name>
<dbReference type="EMBL" id="ABCA03000030">
    <property type="protein sequence ID" value="EDS01810.1"/>
    <property type="molecule type" value="Genomic_DNA"/>
</dbReference>
<protein>
    <submittedName>
        <fullName evidence="1">Uncharacterized protein</fullName>
    </submittedName>
</protein>